<name>A0ABP3M6N7_9PSEU</name>
<gene>
    <name evidence="1" type="ORF">GCM10009545_15080</name>
</gene>
<evidence type="ECO:0000313" key="1">
    <source>
        <dbReference type="EMBL" id="GAA0513985.1"/>
    </source>
</evidence>
<evidence type="ECO:0000313" key="2">
    <source>
        <dbReference type="Proteomes" id="UP001500220"/>
    </source>
</evidence>
<dbReference type="EMBL" id="BAAAHC010000006">
    <property type="protein sequence ID" value="GAA0513985.1"/>
    <property type="molecule type" value="Genomic_DNA"/>
</dbReference>
<proteinExistence type="predicted"/>
<comment type="caution">
    <text evidence="1">The sequence shown here is derived from an EMBL/GenBank/DDBJ whole genome shotgun (WGS) entry which is preliminary data.</text>
</comment>
<reference evidence="2" key="1">
    <citation type="journal article" date="2019" name="Int. J. Syst. Evol. Microbiol.">
        <title>The Global Catalogue of Microorganisms (GCM) 10K type strain sequencing project: providing services to taxonomists for standard genome sequencing and annotation.</title>
        <authorList>
            <consortium name="The Broad Institute Genomics Platform"/>
            <consortium name="The Broad Institute Genome Sequencing Center for Infectious Disease"/>
            <person name="Wu L."/>
            <person name="Ma J."/>
        </authorList>
    </citation>
    <scope>NUCLEOTIDE SEQUENCE [LARGE SCALE GENOMIC DNA]</scope>
    <source>
        <strain evidence="2">JCM 10664</strain>
    </source>
</reference>
<organism evidence="1 2">
    <name type="scientific">Saccharopolyspora thermophila</name>
    <dbReference type="NCBI Taxonomy" id="89367"/>
    <lineage>
        <taxon>Bacteria</taxon>
        <taxon>Bacillati</taxon>
        <taxon>Actinomycetota</taxon>
        <taxon>Actinomycetes</taxon>
        <taxon>Pseudonocardiales</taxon>
        <taxon>Pseudonocardiaceae</taxon>
        <taxon>Saccharopolyspora</taxon>
    </lineage>
</organism>
<accession>A0ABP3M6N7</accession>
<dbReference type="Proteomes" id="UP001500220">
    <property type="component" value="Unassembled WGS sequence"/>
</dbReference>
<protein>
    <submittedName>
        <fullName evidence="1">Uncharacterized protein</fullName>
    </submittedName>
</protein>
<keyword evidence="2" id="KW-1185">Reference proteome</keyword>
<sequence length="104" mass="11709">MARWDEVDIAVGELVHLAVEDMPTLAPCEVHDLQIRVAVGAEQHAGVPAVHHMHLDRTEAAEQDRSLEDRRGHSCALLPVAEKRRKTYRRIVKMEGVAWLTLTV</sequence>